<dbReference type="PRINTS" id="PR00420">
    <property type="entry name" value="RNGMNOXGNASE"/>
</dbReference>
<dbReference type="Pfam" id="PF01494">
    <property type="entry name" value="FAD_binding_3"/>
    <property type="match status" value="1"/>
</dbReference>
<evidence type="ECO:0000313" key="7">
    <source>
        <dbReference type="EMBL" id="KAK5534122.1"/>
    </source>
</evidence>
<evidence type="ECO:0000313" key="8">
    <source>
        <dbReference type="Proteomes" id="UP001345827"/>
    </source>
</evidence>
<name>A0AAV9Q374_9PEZI</name>
<evidence type="ECO:0000256" key="3">
    <source>
        <dbReference type="ARBA" id="ARBA00022827"/>
    </source>
</evidence>
<evidence type="ECO:0000256" key="2">
    <source>
        <dbReference type="ARBA" id="ARBA00022630"/>
    </source>
</evidence>
<evidence type="ECO:0000259" key="6">
    <source>
        <dbReference type="Pfam" id="PF01494"/>
    </source>
</evidence>
<evidence type="ECO:0000256" key="5">
    <source>
        <dbReference type="ARBA" id="ARBA00023033"/>
    </source>
</evidence>
<dbReference type="PANTHER" id="PTHR13789:SF236">
    <property type="entry name" value="MONOOXYGENASE, PUTATIVE (AFU_ORTHOLOGUE AFUA_6G12060)-RELATED"/>
    <property type="match status" value="1"/>
</dbReference>
<dbReference type="SUPFAM" id="SSF51905">
    <property type="entry name" value="FAD/NAD(P)-binding domain"/>
    <property type="match status" value="1"/>
</dbReference>
<sequence length="395" mass="44619">MSKWGNILPEVKKRCTWAKTAKIHDANGDLLQVQNMILENNGFPFCNTHRSYFQKAFYQHALSLGIKVHMGVRVIEYFETETQAGIIVEGVRHSADVVIGSDGVHSQCRRFVTGRSENPVSSGFAIYRAWLPLSALGDDPVVQEIKKGGDSMNAWIGPDVHCFVTVCEALKSVAYVITHKDEYAVKESWSSPGRVEDVLNVVKGWDPKLRAIVKATPKTKLIDWKLLWRDPLKHWVSDGGRVALSGDAAHPFLPSSGNGASQALEDSTTLATVLELAGKNNIPLALRAYESLRYERVCLAQRNGFETRHRWHKTNWKAFGEDKSTINLPQPDWLYRHDAESYTYDRWEDVTEHLLTRKPFISTNTYDGHIHEDWTVKGVMEMEKGIAPPPLRAKL</sequence>
<accession>A0AAV9Q374</accession>
<dbReference type="Proteomes" id="UP001345827">
    <property type="component" value="Unassembled WGS sequence"/>
</dbReference>
<comment type="caution">
    <text evidence="7">The sequence shown here is derived from an EMBL/GenBank/DDBJ whole genome shotgun (WGS) entry which is preliminary data.</text>
</comment>
<evidence type="ECO:0000256" key="4">
    <source>
        <dbReference type="ARBA" id="ARBA00023002"/>
    </source>
</evidence>
<dbReference type="GO" id="GO:0004497">
    <property type="term" value="F:monooxygenase activity"/>
    <property type="evidence" value="ECO:0007669"/>
    <property type="project" value="UniProtKB-KW"/>
</dbReference>
<keyword evidence="8" id="KW-1185">Reference proteome</keyword>
<keyword evidence="2" id="KW-0285">Flavoprotein</keyword>
<dbReference type="SUPFAM" id="SSF54373">
    <property type="entry name" value="FAD-linked reductases, C-terminal domain"/>
    <property type="match status" value="1"/>
</dbReference>
<dbReference type="InterPro" id="IPR050493">
    <property type="entry name" value="FAD-dep_Monooxygenase_BioMet"/>
</dbReference>
<dbReference type="InterPro" id="IPR002938">
    <property type="entry name" value="FAD-bd"/>
</dbReference>
<organism evidence="7 8">
    <name type="scientific">Vermiconidia calcicola</name>
    <dbReference type="NCBI Taxonomy" id="1690605"/>
    <lineage>
        <taxon>Eukaryota</taxon>
        <taxon>Fungi</taxon>
        <taxon>Dikarya</taxon>
        <taxon>Ascomycota</taxon>
        <taxon>Pezizomycotina</taxon>
        <taxon>Dothideomycetes</taxon>
        <taxon>Dothideomycetidae</taxon>
        <taxon>Mycosphaerellales</taxon>
        <taxon>Extremaceae</taxon>
        <taxon>Vermiconidia</taxon>
    </lineage>
</organism>
<protein>
    <recommendedName>
        <fullName evidence="6">FAD-binding domain-containing protein</fullName>
    </recommendedName>
</protein>
<dbReference type="GO" id="GO:0071949">
    <property type="term" value="F:FAD binding"/>
    <property type="evidence" value="ECO:0007669"/>
    <property type="project" value="InterPro"/>
</dbReference>
<dbReference type="InterPro" id="IPR036188">
    <property type="entry name" value="FAD/NAD-bd_sf"/>
</dbReference>
<dbReference type="EMBL" id="JAXLQG010000012">
    <property type="protein sequence ID" value="KAK5534122.1"/>
    <property type="molecule type" value="Genomic_DNA"/>
</dbReference>
<keyword evidence="3" id="KW-0274">FAD</keyword>
<dbReference type="AlphaFoldDB" id="A0AAV9Q374"/>
<reference evidence="7 8" key="1">
    <citation type="submission" date="2023-06" db="EMBL/GenBank/DDBJ databases">
        <title>Black Yeasts Isolated from many extreme environments.</title>
        <authorList>
            <person name="Coleine C."/>
            <person name="Stajich J.E."/>
            <person name="Selbmann L."/>
        </authorList>
    </citation>
    <scope>NUCLEOTIDE SEQUENCE [LARGE SCALE GENOMIC DNA]</scope>
    <source>
        <strain evidence="7 8">CCFEE 5887</strain>
    </source>
</reference>
<keyword evidence="4" id="KW-0560">Oxidoreductase</keyword>
<comment type="similarity">
    <text evidence="1">Belongs to the paxM FAD-dependent monooxygenase family.</text>
</comment>
<proteinExistence type="inferred from homology"/>
<keyword evidence="5" id="KW-0503">Monooxygenase</keyword>
<gene>
    <name evidence="7" type="ORF">LTR25_007102</name>
</gene>
<evidence type="ECO:0000256" key="1">
    <source>
        <dbReference type="ARBA" id="ARBA00007992"/>
    </source>
</evidence>
<dbReference type="Gene3D" id="3.50.50.60">
    <property type="entry name" value="FAD/NAD(P)-binding domain"/>
    <property type="match status" value="1"/>
</dbReference>
<dbReference type="PANTHER" id="PTHR13789">
    <property type="entry name" value="MONOOXYGENASE"/>
    <property type="match status" value="1"/>
</dbReference>
<feature type="domain" description="FAD-binding" evidence="6">
    <location>
        <begin position="24"/>
        <end position="293"/>
    </location>
</feature>